<dbReference type="AlphaFoldDB" id="A0AAW1SLW9"/>
<comment type="caution">
    <text evidence="9">The sequence shown here is derived from an EMBL/GenBank/DDBJ whole genome shotgun (WGS) entry which is preliminary data.</text>
</comment>
<dbReference type="GO" id="GO:0000123">
    <property type="term" value="C:histone acetyltransferase complex"/>
    <property type="evidence" value="ECO:0007669"/>
    <property type="project" value="TreeGrafter"/>
</dbReference>
<name>A0AAW1SLW9_9CHLO</name>
<evidence type="ECO:0000256" key="2">
    <source>
        <dbReference type="ARBA" id="ARBA00022853"/>
    </source>
</evidence>
<dbReference type="Pfam" id="PF05712">
    <property type="entry name" value="MRG"/>
    <property type="match status" value="1"/>
</dbReference>
<keyword evidence="5" id="KW-0539">Nucleus</keyword>
<dbReference type="PANTHER" id="PTHR10880:SF15">
    <property type="entry name" value="MSL COMPLEX SUBUNIT 3"/>
    <property type="match status" value="1"/>
</dbReference>
<evidence type="ECO:0000313" key="9">
    <source>
        <dbReference type="EMBL" id="KAK9846588.1"/>
    </source>
</evidence>
<feature type="domain" description="Tudor-knot" evidence="8">
    <location>
        <begin position="9"/>
        <end position="56"/>
    </location>
</feature>
<feature type="compositionally biased region" description="Acidic residues" evidence="6">
    <location>
        <begin position="338"/>
        <end position="356"/>
    </location>
</feature>
<keyword evidence="4" id="KW-0804">Transcription</keyword>
<comment type="subcellular location">
    <subcellularLocation>
        <location evidence="1">Nucleus</location>
    </subcellularLocation>
</comment>
<dbReference type="PANTHER" id="PTHR10880">
    <property type="entry name" value="MORTALITY FACTOR 4-LIKE PROTEIN"/>
    <property type="match status" value="1"/>
</dbReference>
<dbReference type="Pfam" id="PF11717">
    <property type="entry name" value="Tudor-knot"/>
    <property type="match status" value="1"/>
</dbReference>
<accession>A0AAW1SLW9</accession>
<dbReference type="PROSITE" id="PS51640">
    <property type="entry name" value="MRG"/>
    <property type="match status" value="1"/>
</dbReference>
<dbReference type="Gene3D" id="2.30.30.140">
    <property type="match status" value="1"/>
</dbReference>
<evidence type="ECO:0008006" key="11">
    <source>
        <dbReference type="Google" id="ProtNLM"/>
    </source>
</evidence>
<dbReference type="Proteomes" id="UP001445335">
    <property type="component" value="Unassembled WGS sequence"/>
</dbReference>
<dbReference type="GO" id="GO:0006325">
    <property type="term" value="P:chromatin organization"/>
    <property type="evidence" value="ECO:0007669"/>
    <property type="project" value="UniProtKB-KW"/>
</dbReference>
<reference evidence="9 10" key="1">
    <citation type="journal article" date="2024" name="Nat. Commun.">
        <title>Phylogenomics reveals the evolutionary origins of lichenization in chlorophyte algae.</title>
        <authorList>
            <person name="Puginier C."/>
            <person name="Libourel C."/>
            <person name="Otte J."/>
            <person name="Skaloud P."/>
            <person name="Haon M."/>
            <person name="Grisel S."/>
            <person name="Petersen M."/>
            <person name="Berrin J.G."/>
            <person name="Delaux P.M."/>
            <person name="Dal Grande F."/>
            <person name="Keller J."/>
        </authorList>
    </citation>
    <scope>NUCLEOTIDE SEQUENCE [LARGE SCALE GENOMIC DNA]</scope>
    <source>
        <strain evidence="9 10">SAG 245.80</strain>
    </source>
</reference>
<evidence type="ECO:0000256" key="5">
    <source>
        <dbReference type="ARBA" id="ARBA00023242"/>
    </source>
</evidence>
<dbReference type="SUPFAM" id="SSF54160">
    <property type="entry name" value="Chromo domain-like"/>
    <property type="match status" value="1"/>
</dbReference>
<evidence type="ECO:0000256" key="3">
    <source>
        <dbReference type="ARBA" id="ARBA00023015"/>
    </source>
</evidence>
<keyword evidence="2" id="KW-0156">Chromatin regulator</keyword>
<evidence type="ECO:0000256" key="1">
    <source>
        <dbReference type="ARBA" id="ARBA00004123"/>
    </source>
</evidence>
<keyword evidence="3" id="KW-0805">Transcription regulation</keyword>
<dbReference type="InterPro" id="IPR016197">
    <property type="entry name" value="Chromo-like_dom_sf"/>
</dbReference>
<evidence type="ECO:0000313" key="10">
    <source>
        <dbReference type="Proteomes" id="UP001445335"/>
    </source>
</evidence>
<keyword evidence="10" id="KW-1185">Reference proteome</keyword>
<dbReference type="Gene3D" id="1.10.274.30">
    <property type="entry name" value="MRG domain"/>
    <property type="match status" value="1"/>
</dbReference>
<feature type="domain" description="MRG" evidence="7">
    <location>
        <begin position="178"/>
        <end position="324"/>
    </location>
</feature>
<feature type="region of interest" description="Disordered" evidence="6">
    <location>
        <begin position="326"/>
        <end position="362"/>
    </location>
</feature>
<feature type="compositionally biased region" description="Low complexity" evidence="6">
    <location>
        <begin position="86"/>
        <end position="97"/>
    </location>
</feature>
<evidence type="ECO:0000256" key="4">
    <source>
        <dbReference type="ARBA" id="ARBA00023163"/>
    </source>
</evidence>
<evidence type="ECO:0000259" key="8">
    <source>
        <dbReference type="Pfam" id="PF11717"/>
    </source>
</evidence>
<dbReference type="GO" id="GO:0006355">
    <property type="term" value="P:regulation of DNA-templated transcription"/>
    <property type="evidence" value="ECO:0007669"/>
    <property type="project" value="InterPro"/>
</dbReference>
<dbReference type="EMBL" id="JALJOU010000001">
    <property type="protein sequence ID" value="KAK9846588.1"/>
    <property type="molecule type" value="Genomic_DNA"/>
</dbReference>
<protein>
    <recommendedName>
        <fullName evidence="11">MRG domain-containing protein</fullName>
    </recommendedName>
</protein>
<feature type="region of interest" description="Disordered" evidence="6">
    <location>
        <begin position="77"/>
        <end position="97"/>
    </location>
</feature>
<dbReference type="InterPro" id="IPR008676">
    <property type="entry name" value="MRG"/>
</dbReference>
<gene>
    <name evidence="9" type="ORF">WJX81_007200</name>
</gene>
<feature type="region of interest" description="Disordered" evidence="6">
    <location>
        <begin position="141"/>
        <end position="160"/>
    </location>
</feature>
<organism evidence="9 10">
    <name type="scientific">Elliptochloris bilobata</name>
    <dbReference type="NCBI Taxonomy" id="381761"/>
    <lineage>
        <taxon>Eukaryota</taxon>
        <taxon>Viridiplantae</taxon>
        <taxon>Chlorophyta</taxon>
        <taxon>core chlorophytes</taxon>
        <taxon>Trebouxiophyceae</taxon>
        <taxon>Trebouxiophyceae incertae sedis</taxon>
        <taxon>Elliptochloris clade</taxon>
        <taxon>Elliptochloris</taxon>
    </lineage>
</organism>
<dbReference type="GO" id="GO:0005634">
    <property type="term" value="C:nucleus"/>
    <property type="evidence" value="ECO:0007669"/>
    <property type="project" value="UniProtKB-SubCell"/>
</dbReference>
<sequence>MPRDTGPFRVSERVLVAYTDKYYEAKVTKAEKRPDGWYYMLHYTGWNKKYDEWVEAPGLTKFNAALLGMSLDTVGAGAAASGGPGSRSAAGFPGAAAPSSRGALTGAGALPAADAAADGGTGNGAFIPALSGAGGGGEGFGGVTGGGGGGGRSRAGERKRRRVDEIGGGAFAPLPGPPVRAALPAALKQALLDDWQRASQAAPPPLPRKPCVDTILQRYLDRAPGSLDGPGLEESIAMGLRIYFDKALPQQLLYASEREQADEALAGGLVPSSLYGGEHLLRLLQRLPALLPTGSLAPAALASIEAGLAHFLKFLLRHQGDFFQAPLPPQDAGADAGAPEDDAADAEEEDEAEEVDMSAYDF</sequence>
<feature type="compositionally biased region" description="Gly residues" evidence="6">
    <location>
        <begin position="141"/>
        <end position="153"/>
    </location>
</feature>
<proteinExistence type="predicted"/>
<dbReference type="InterPro" id="IPR038217">
    <property type="entry name" value="MRG_C_sf"/>
</dbReference>
<dbReference type="InterPro" id="IPR026541">
    <property type="entry name" value="MRG_dom"/>
</dbReference>
<evidence type="ECO:0000256" key="6">
    <source>
        <dbReference type="SAM" id="MobiDB-lite"/>
    </source>
</evidence>
<evidence type="ECO:0000259" key="7">
    <source>
        <dbReference type="Pfam" id="PF05712"/>
    </source>
</evidence>
<dbReference type="InterPro" id="IPR025995">
    <property type="entry name" value="Tudor-knot"/>
</dbReference>